<keyword evidence="14" id="KW-1185">Reference proteome</keyword>
<feature type="transmembrane region" description="Helical" evidence="11">
    <location>
        <begin position="97"/>
        <end position="116"/>
    </location>
</feature>
<protein>
    <submittedName>
        <fullName evidence="13">D-alanyl-D-alanine carboxypeptidase</fullName>
    </submittedName>
</protein>
<organism evidence="13 14">
    <name type="scientific">Streptacidiphilus jiangxiensis</name>
    <dbReference type="NCBI Taxonomy" id="235985"/>
    <lineage>
        <taxon>Bacteria</taxon>
        <taxon>Bacillati</taxon>
        <taxon>Actinomycetota</taxon>
        <taxon>Actinomycetes</taxon>
        <taxon>Kitasatosporales</taxon>
        <taxon>Streptomycetaceae</taxon>
        <taxon>Streptacidiphilus</taxon>
    </lineage>
</organism>
<evidence type="ECO:0000256" key="3">
    <source>
        <dbReference type="ARBA" id="ARBA00022801"/>
    </source>
</evidence>
<feature type="domain" description="Peptidase S11 D-alanyl-D-alanine carboxypeptidase A N-terminal" evidence="12">
    <location>
        <begin position="184"/>
        <end position="375"/>
    </location>
</feature>
<evidence type="ECO:0000256" key="5">
    <source>
        <dbReference type="ARBA" id="ARBA00022984"/>
    </source>
</evidence>
<feature type="compositionally biased region" description="Low complexity" evidence="10">
    <location>
        <begin position="21"/>
        <end position="38"/>
    </location>
</feature>
<name>A0A1H7UKE6_STRJI</name>
<keyword evidence="5" id="KW-0573">Peptidoglycan synthesis</keyword>
<dbReference type="InterPro" id="IPR018044">
    <property type="entry name" value="Peptidase_S11"/>
</dbReference>
<gene>
    <name evidence="13" type="ORF">SAMN05414137_1166</name>
</gene>
<dbReference type="PRINTS" id="PR00725">
    <property type="entry name" value="DADACBPTASE1"/>
</dbReference>
<evidence type="ECO:0000313" key="13">
    <source>
        <dbReference type="EMBL" id="SEL97215.1"/>
    </source>
</evidence>
<dbReference type="GO" id="GO:0071555">
    <property type="term" value="P:cell wall organization"/>
    <property type="evidence" value="ECO:0007669"/>
    <property type="project" value="UniProtKB-KW"/>
</dbReference>
<feature type="active site" evidence="7">
    <location>
        <position position="258"/>
    </location>
</feature>
<keyword evidence="11" id="KW-0812">Transmembrane</keyword>
<reference evidence="14" key="1">
    <citation type="submission" date="2016-10" db="EMBL/GenBank/DDBJ databases">
        <authorList>
            <person name="Varghese N."/>
        </authorList>
    </citation>
    <scope>NUCLEOTIDE SEQUENCE [LARGE SCALE GENOMIC DNA]</scope>
    <source>
        <strain evidence="14">DSM 45096 / BCRC 16803 / CGMCC 4.1857 / CIP 109030 / JCM 12277 / KCTC 19219 / NBRC 100920 / 33214</strain>
    </source>
</reference>
<keyword evidence="11" id="KW-1133">Transmembrane helix</keyword>
<evidence type="ECO:0000256" key="1">
    <source>
        <dbReference type="ARBA" id="ARBA00007164"/>
    </source>
</evidence>
<dbReference type="OrthoDB" id="3530815at2"/>
<dbReference type="Pfam" id="PF00768">
    <property type="entry name" value="Peptidase_S11"/>
    <property type="match status" value="1"/>
</dbReference>
<dbReference type="PANTHER" id="PTHR21581">
    <property type="entry name" value="D-ALANYL-D-ALANINE CARBOXYPEPTIDASE"/>
    <property type="match status" value="1"/>
</dbReference>
<comment type="similarity">
    <text evidence="1 9">Belongs to the peptidase S11 family.</text>
</comment>
<dbReference type="AlphaFoldDB" id="A0A1H7UKE6"/>
<evidence type="ECO:0000256" key="10">
    <source>
        <dbReference type="SAM" id="MobiDB-lite"/>
    </source>
</evidence>
<dbReference type="Gene3D" id="3.40.710.10">
    <property type="entry name" value="DD-peptidase/beta-lactamase superfamily"/>
    <property type="match status" value="1"/>
</dbReference>
<evidence type="ECO:0000313" key="14">
    <source>
        <dbReference type="Proteomes" id="UP000183015"/>
    </source>
</evidence>
<dbReference type="PANTHER" id="PTHR21581:SF33">
    <property type="entry name" value="D-ALANYL-D-ALANINE CARBOXYPEPTIDASE DACB"/>
    <property type="match status" value="1"/>
</dbReference>
<evidence type="ECO:0000256" key="4">
    <source>
        <dbReference type="ARBA" id="ARBA00022960"/>
    </source>
</evidence>
<dbReference type="EMBL" id="FOAZ01000016">
    <property type="protein sequence ID" value="SEL97215.1"/>
    <property type="molecule type" value="Genomic_DNA"/>
</dbReference>
<dbReference type="InterPro" id="IPR012338">
    <property type="entry name" value="Beta-lactam/transpept-like"/>
</dbReference>
<evidence type="ECO:0000256" key="8">
    <source>
        <dbReference type="PIRSR" id="PIRSR618044-2"/>
    </source>
</evidence>
<evidence type="ECO:0000256" key="2">
    <source>
        <dbReference type="ARBA" id="ARBA00022729"/>
    </source>
</evidence>
<proteinExistence type="inferred from homology"/>
<dbReference type="GO" id="GO:0006508">
    <property type="term" value="P:proteolysis"/>
    <property type="evidence" value="ECO:0007669"/>
    <property type="project" value="InterPro"/>
</dbReference>
<feature type="binding site" evidence="8">
    <location>
        <position position="357"/>
    </location>
    <ligand>
        <name>substrate</name>
    </ligand>
</feature>
<dbReference type="GO" id="GO:0009252">
    <property type="term" value="P:peptidoglycan biosynthetic process"/>
    <property type="evidence" value="ECO:0007669"/>
    <property type="project" value="UniProtKB-KW"/>
</dbReference>
<keyword evidence="11" id="KW-0472">Membrane</keyword>
<sequence length="497" mass="50530">MLGAPASTRAEPEAETAYLLAAPAPTRAEPEAEPAVAQPREEETRFPRAAPAPAPAPLPFDAPIRPVPYIDGPDNPPSRFPRLWDAVSRMRGRNARVVAVGGVGVVAVAVVAAVALGSGPAHTSGGGSAAGTAGSSAPAAPRLRLTVPASLTVPGHLDLAWPATGQAAIAVTGVGLLGSSGPVDTPKSIASVTKTMTAYLILKDHPLAPGQSGPTLTITPAEAAALPEQQALHQSLVPVRSGERFTERQALQALMLASADNMAEVLAAWDSGSQSRFVARMNATAVSLGMGHTHFSQPSGYLGTSVSTATDLVKLGEVAITDPFFADLVDESSAVIPGGAIRNYNALLGEYGIDGIKTGSTYWAGGCLLFSARTRVAGHEVTLVGAVLGQPGNITTMLPSVFAATTRLLRSADHALKRVTVVGTGRTVAQLSGLAGGDGSPELLRASRAVTLIGWPGLRLALRLSGAATAHPELLAVTPDGRTAVTTPLVTTPPASG</sequence>
<dbReference type="GO" id="GO:0009002">
    <property type="term" value="F:serine-type D-Ala-D-Ala carboxypeptidase activity"/>
    <property type="evidence" value="ECO:0007669"/>
    <property type="project" value="InterPro"/>
</dbReference>
<feature type="region of interest" description="Disordered" evidence="10">
    <location>
        <begin position="1"/>
        <end position="58"/>
    </location>
</feature>
<keyword evidence="4" id="KW-0133">Cell shape</keyword>
<dbReference type="eggNOG" id="COG1686">
    <property type="taxonomic scope" value="Bacteria"/>
</dbReference>
<accession>A0A1H7UKE6</accession>
<feature type="active site" description="Acyl-ester intermediate" evidence="7">
    <location>
        <position position="191"/>
    </location>
</feature>
<evidence type="ECO:0000256" key="7">
    <source>
        <dbReference type="PIRSR" id="PIRSR618044-1"/>
    </source>
</evidence>
<keyword evidence="13" id="KW-0645">Protease</keyword>
<dbReference type="Proteomes" id="UP000183015">
    <property type="component" value="Unassembled WGS sequence"/>
</dbReference>
<dbReference type="GO" id="GO:0008360">
    <property type="term" value="P:regulation of cell shape"/>
    <property type="evidence" value="ECO:0007669"/>
    <property type="project" value="UniProtKB-KW"/>
</dbReference>
<feature type="active site" description="Proton acceptor" evidence="7">
    <location>
        <position position="194"/>
    </location>
</feature>
<keyword evidence="2" id="KW-0732">Signal</keyword>
<evidence type="ECO:0000256" key="9">
    <source>
        <dbReference type="RuleBase" id="RU004016"/>
    </source>
</evidence>
<keyword evidence="6" id="KW-0961">Cell wall biogenesis/degradation</keyword>
<evidence type="ECO:0000259" key="12">
    <source>
        <dbReference type="Pfam" id="PF00768"/>
    </source>
</evidence>
<dbReference type="SUPFAM" id="SSF56601">
    <property type="entry name" value="beta-lactamase/transpeptidase-like"/>
    <property type="match status" value="1"/>
</dbReference>
<dbReference type="STRING" id="235985.SAMN05414137_1166"/>
<evidence type="ECO:0000256" key="11">
    <source>
        <dbReference type="SAM" id="Phobius"/>
    </source>
</evidence>
<dbReference type="InterPro" id="IPR001967">
    <property type="entry name" value="Peptidase_S11_N"/>
</dbReference>
<keyword evidence="13" id="KW-0121">Carboxypeptidase</keyword>
<evidence type="ECO:0000256" key="6">
    <source>
        <dbReference type="ARBA" id="ARBA00023316"/>
    </source>
</evidence>
<dbReference type="eggNOG" id="COG3064">
    <property type="taxonomic scope" value="Bacteria"/>
</dbReference>
<keyword evidence="3" id="KW-0378">Hydrolase</keyword>